<dbReference type="EMBL" id="LAZR01002195">
    <property type="protein sequence ID" value="KKN33210.1"/>
    <property type="molecule type" value="Genomic_DNA"/>
</dbReference>
<comment type="caution">
    <text evidence="1">The sequence shown here is derived from an EMBL/GenBank/DDBJ whole genome shotgun (WGS) entry which is preliminary data.</text>
</comment>
<sequence length="82" mass="9780">MSEIDSWFNNNKDIQGNPIDWIDQKTLTEMKFFRAEKLTNLTKSLDLLHDNNKLEAFLSILTEEQRNKLYDHPILKEFDLLP</sequence>
<evidence type="ECO:0000313" key="1">
    <source>
        <dbReference type="EMBL" id="KKN33210.1"/>
    </source>
</evidence>
<reference evidence="1" key="1">
    <citation type="journal article" date="2015" name="Nature">
        <title>Complex archaea that bridge the gap between prokaryotes and eukaryotes.</title>
        <authorList>
            <person name="Spang A."/>
            <person name="Saw J.H."/>
            <person name="Jorgensen S.L."/>
            <person name="Zaremba-Niedzwiedzka K."/>
            <person name="Martijn J."/>
            <person name="Lind A.E."/>
            <person name="van Eijk R."/>
            <person name="Schleper C."/>
            <person name="Guy L."/>
            <person name="Ettema T.J."/>
        </authorList>
    </citation>
    <scope>NUCLEOTIDE SEQUENCE</scope>
</reference>
<dbReference type="AlphaFoldDB" id="A0A0F9PN53"/>
<accession>A0A0F9PN53</accession>
<gene>
    <name evidence="1" type="ORF">LCGC14_0806050</name>
</gene>
<proteinExistence type="predicted"/>
<organism evidence="1">
    <name type="scientific">marine sediment metagenome</name>
    <dbReference type="NCBI Taxonomy" id="412755"/>
    <lineage>
        <taxon>unclassified sequences</taxon>
        <taxon>metagenomes</taxon>
        <taxon>ecological metagenomes</taxon>
    </lineage>
</organism>
<protein>
    <submittedName>
        <fullName evidence="1">Uncharacterized protein</fullName>
    </submittedName>
</protein>
<name>A0A0F9PN53_9ZZZZ</name>